<protein>
    <submittedName>
        <fullName evidence="9">Type II secretion system F family protein</fullName>
    </submittedName>
</protein>
<evidence type="ECO:0000256" key="7">
    <source>
        <dbReference type="SAM" id="Phobius"/>
    </source>
</evidence>
<feature type="coiled-coil region" evidence="6">
    <location>
        <begin position="333"/>
        <end position="360"/>
    </location>
</feature>
<dbReference type="AlphaFoldDB" id="A0A9D2PPJ2"/>
<dbReference type="InterPro" id="IPR018699">
    <property type="entry name" value="DUF2203"/>
</dbReference>
<evidence type="ECO:0000313" key="9">
    <source>
        <dbReference type="EMBL" id="HJC62940.1"/>
    </source>
</evidence>
<comment type="caution">
    <text evidence="9">The sequence shown here is derived from an EMBL/GenBank/DDBJ whole genome shotgun (WGS) entry which is preliminary data.</text>
</comment>
<keyword evidence="4 7" id="KW-1133">Transmembrane helix</keyword>
<dbReference type="PANTHER" id="PTHR35007">
    <property type="entry name" value="INTEGRAL MEMBRANE PROTEIN-RELATED"/>
    <property type="match status" value="1"/>
</dbReference>
<sequence>MALLIAAAGNSIGILTVLSQGTGKSAQYLERPEYGEGSRQQELEAEIQGETNTIQILVPERSYTEKETQEYLRQAEEYLETYFTEKGTDWRGIREDLDFPQEVSDSPVQLSWSTDHPDILDWQGKLGDKIPETGKTVKIECLLTLSGEERRWEKEAQVFPRLLTDAEQLQQKIQEEADKNSEDTGKVLQLPQTIDGKAIYYKEPDSQSGWMICLMSTVLGLGIFPLTKEKEKQKEAEKKQEMKRDYPDILDRLVLFLRAGLNIRKSMEKLAADYLKMKQTYSMKERYAYEEIVRTCREMDHGVYEAEAYERMGKRCSLPEYKVLSVLLVQNLKRGSQNLLDLLEREAASASEERKRQARIRGEEASTKLLLPMILQLMVVLVILIVPASLNFF</sequence>
<keyword evidence="2" id="KW-1003">Cell membrane</keyword>
<evidence type="ECO:0000256" key="2">
    <source>
        <dbReference type="ARBA" id="ARBA00022475"/>
    </source>
</evidence>
<name>A0A9D2PPJ2_9FIRM</name>
<reference evidence="9" key="1">
    <citation type="journal article" date="2021" name="PeerJ">
        <title>Extensive microbial diversity within the chicken gut microbiome revealed by metagenomics and culture.</title>
        <authorList>
            <person name="Gilroy R."/>
            <person name="Ravi A."/>
            <person name="Getino M."/>
            <person name="Pursley I."/>
            <person name="Horton D.L."/>
            <person name="Alikhan N.F."/>
            <person name="Baker D."/>
            <person name="Gharbi K."/>
            <person name="Hall N."/>
            <person name="Watson M."/>
            <person name="Adriaenssens E.M."/>
            <person name="Foster-Nyarko E."/>
            <person name="Jarju S."/>
            <person name="Secka A."/>
            <person name="Antonio M."/>
            <person name="Oren A."/>
            <person name="Chaudhuri R.R."/>
            <person name="La Ragione R."/>
            <person name="Hildebrand F."/>
            <person name="Pallen M.J."/>
        </authorList>
    </citation>
    <scope>NUCLEOTIDE SEQUENCE</scope>
    <source>
        <strain evidence="9">ChiBcec2-3848</strain>
    </source>
</reference>
<dbReference type="Proteomes" id="UP000823886">
    <property type="component" value="Unassembled WGS sequence"/>
</dbReference>
<keyword evidence="3 7" id="KW-0812">Transmembrane</keyword>
<dbReference type="InterPro" id="IPR018076">
    <property type="entry name" value="T2SS_GspF_dom"/>
</dbReference>
<evidence type="ECO:0000313" key="10">
    <source>
        <dbReference type="Proteomes" id="UP000823886"/>
    </source>
</evidence>
<evidence type="ECO:0000256" key="5">
    <source>
        <dbReference type="ARBA" id="ARBA00023136"/>
    </source>
</evidence>
<evidence type="ECO:0000256" key="3">
    <source>
        <dbReference type="ARBA" id="ARBA00022692"/>
    </source>
</evidence>
<organism evidence="9 10">
    <name type="scientific">Candidatus Blautia merdavium</name>
    <dbReference type="NCBI Taxonomy" id="2838494"/>
    <lineage>
        <taxon>Bacteria</taxon>
        <taxon>Bacillati</taxon>
        <taxon>Bacillota</taxon>
        <taxon>Clostridia</taxon>
        <taxon>Lachnospirales</taxon>
        <taxon>Lachnospiraceae</taxon>
        <taxon>Blautia</taxon>
    </lineage>
</organism>
<feature type="domain" description="Type II secretion system protein GspF" evidence="8">
    <location>
        <begin position="250"/>
        <end position="387"/>
    </location>
</feature>
<dbReference type="GO" id="GO:0005886">
    <property type="term" value="C:plasma membrane"/>
    <property type="evidence" value="ECO:0007669"/>
    <property type="project" value="UniProtKB-SubCell"/>
</dbReference>
<evidence type="ECO:0000256" key="4">
    <source>
        <dbReference type="ARBA" id="ARBA00022989"/>
    </source>
</evidence>
<dbReference type="EMBL" id="DWVZ01000061">
    <property type="protein sequence ID" value="HJC62940.1"/>
    <property type="molecule type" value="Genomic_DNA"/>
</dbReference>
<accession>A0A9D2PPJ2</accession>
<dbReference type="PANTHER" id="PTHR35007:SF2">
    <property type="entry name" value="PILUS ASSEMBLE PROTEIN"/>
    <property type="match status" value="1"/>
</dbReference>
<reference evidence="9" key="2">
    <citation type="submission" date="2021-04" db="EMBL/GenBank/DDBJ databases">
        <authorList>
            <person name="Gilroy R."/>
        </authorList>
    </citation>
    <scope>NUCLEOTIDE SEQUENCE</scope>
    <source>
        <strain evidence="9">ChiBcec2-3848</strain>
    </source>
</reference>
<proteinExistence type="predicted"/>
<feature type="transmembrane region" description="Helical" evidence="7">
    <location>
        <begin position="369"/>
        <end position="390"/>
    </location>
</feature>
<dbReference type="Pfam" id="PF00482">
    <property type="entry name" value="T2SSF"/>
    <property type="match status" value="1"/>
</dbReference>
<evidence type="ECO:0000256" key="1">
    <source>
        <dbReference type="ARBA" id="ARBA00004651"/>
    </source>
</evidence>
<keyword evidence="5 7" id="KW-0472">Membrane</keyword>
<dbReference type="Pfam" id="PF09969">
    <property type="entry name" value="DUF2203"/>
    <property type="match status" value="1"/>
</dbReference>
<comment type="subcellular location">
    <subcellularLocation>
        <location evidence="1">Cell membrane</location>
        <topology evidence="1">Multi-pass membrane protein</topology>
    </subcellularLocation>
</comment>
<gene>
    <name evidence="9" type="ORF">H9753_04900</name>
</gene>
<evidence type="ECO:0000259" key="8">
    <source>
        <dbReference type="Pfam" id="PF00482"/>
    </source>
</evidence>
<evidence type="ECO:0000256" key="6">
    <source>
        <dbReference type="SAM" id="Coils"/>
    </source>
</evidence>
<keyword evidence="6" id="KW-0175">Coiled coil</keyword>